<dbReference type="InterPro" id="IPR006680">
    <property type="entry name" value="Amidohydro-rel"/>
</dbReference>
<dbReference type="InterPro" id="IPR032466">
    <property type="entry name" value="Metal_Hydrolase"/>
</dbReference>
<dbReference type="PANTHER" id="PTHR43569:SF2">
    <property type="entry name" value="AMIDOHYDROLASE-RELATED DOMAIN-CONTAINING PROTEIN"/>
    <property type="match status" value="1"/>
</dbReference>
<dbReference type="PANTHER" id="PTHR43569">
    <property type="entry name" value="AMIDOHYDROLASE"/>
    <property type="match status" value="1"/>
</dbReference>
<evidence type="ECO:0000313" key="4">
    <source>
        <dbReference type="Proteomes" id="UP000230750"/>
    </source>
</evidence>
<dbReference type="STRING" id="307972.A0A2G8LC34"/>
<sequence length="295" mass="34437">MNSLFSAPVVDTHVHFWDLKKFQYQWPTSEIKELYRNFLPDDYLDAVKEVPDIKNAIFVQVHNGTIKENDWVLEFVKSHKWIVGMVGWVDLTDPDVEDILVHYAQSDRFLGVRHITELEPSDWLGREDVHRGLKLLEKHGLTFDILLRPHMMDFVPQLAPKFPKLSFIIDHLAKPKIKEKEIEEWKTKMTLAASYQNVYCKLSGMVTEADWENWSIDDLKPYVQHCVKVFGAARCMYGSDYPVFSRTTAKYKDVFNALVKCLEDCTSAEEREDIFCNNAVRIYKIKAELNKESLA</sequence>
<name>A0A2G8LC34_STIJA</name>
<evidence type="ECO:0000313" key="3">
    <source>
        <dbReference type="EMBL" id="PIK57838.1"/>
    </source>
</evidence>
<dbReference type="GO" id="GO:0016787">
    <property type="term" value="F:hydrolase activity"/>
    <property type="evidence" value="ECO:0007669"/>
    <property type="project" value="InterPro"/>
</dbReference>
<comment type="caution">
    <text evidence="3">The sequence shown here is derived from an EMBL/GenBank/DDBJ whole genome shotgun (WGS) entry which is preliminary data.</text>
</comment>
<organism evidence="3 4">
    <name type="scientific">Stichopus japonicus</name>
    <name type="common">Sea cucumber</name>
    <dbReference type="NCBI Taxonomy" id="307972"/>
    <lineage>
        <taxon>Eukaryota</taxon>
        <taxon>Metazoa</taxon>
        <taxon>Echinodermata</taxon>
        <taxon>Eleutherozoa</taxon>
        <taxon>Echinozoa</taxon>
        <taxon>Holothuroidea</taxon>
        <taxon>Aspidochirotacea</taxon>
        <taxon>Aspidochirotida</taxon>
        <taxon>Stichopodidae</taxon>
        <taxon>Apostichopus</taxon>
    </lineage>
</organism>
<dbReference type="Proteomes" id="UP000230750">
    <property type="component" value="Unassembled WGS sequence"/>
</dbReference>
<keyword evidence="4" id="KW-1185">Reference proteome</keyword>
<reference evidence="3 4" key="1">
    <citation type="journal article" date="2017" name="PLoS Biol.">
        <title>The sea cucumber genome provides insights into morphological evolution and visceral regeneration.</title>
        <authorList>
            <person name="Zhang X."/>
            <person name="Sun L."/>
            <person name="Yuan J."/>
            <person name="Sun Y."/>
            <person name="Gao Y."/>
            <person name="Zhang L."/>
            <person name="Li S."/>
            <person name="Dai H."/>
            <person name="Hamel J.F."/>
            <person name="Liu C."/>
            <person name="Yu Y."/>
            <person name="Liu S."/>
            <person name="Lin W."/>
            <person name="Guo K."/>
            <person name="Jin S."/>
            <person name="Xu P."/>
            <person name="Storey K.B."/>
            <person name="Huan P."/>
            <person name="Zhang T."/>
            <person name="Zhou Y."/>
            <person name="Zhang J."/>
            <person name="Lin C."/>
            <person name="Li X."/>
            <person name="Xing L."/>
            <person name="Huo D."/>
            <person name="Sun M."/>
            <person name="Wang L."/>
            <person name="Mercier A."/>
            <person name="Li F."/>
            <person name="Yang H."/>
            <person name="Xiang J."/>
        </authorList>
    </citation>
    <scope>NUCLEOTIDE SEQUENCE [LARGE SCALE GENOMIC DNA]</scope>
    <source>
        <strain evidence="3">Shaxun</strain>
        <tissue evidence="3">Muscle</tissue>
    </source>
</reference>
<gene>
    <name evidence="3" type="ORF">BSL78_05221</name>
</gene>
<feature type="domain" description="Amidohydrolase-related" evidence="2">
    <location>
        <begin position="10"/>
        <end position="284"/>
    </location>
</feature>
<dbReference type="EMBL" id="MRZV01000130">
    <property type="protein sequence ID" value="PIK57838.1"/>
    <property type="molecule type" value="Genomic_DNA"/>
</dbReference>
<accession>A0A2G8LC34</accession>
<dbReference type="Gene3D" id="3.20.20.140">
    <property type="entry name" value="Metal-dependent hydrolases"/>
    <property type="match status" value="1"/>
</dbReference>
<comment type="similarity">
    <text evidence="1">Belongs to the metallo-dependent hydrolases superfamily.</text>
</comment>
<dbReference type="SUPFAM" id="SSF51556">
    <property type="entry name" value="Metallo-dependent hydrolases"/>
    <property type="match status" value="1"/>
</dbReference>
<dbReference type="AlphaFoldDB" id="A0A2G8LC34"/>
<dbReference type="InterPro" id="IPR052350">
    <property type="entry name" value="Metallo-dep_Lactonases"/>
</dbReference>
<dbReference type="Pfam" id="PF04909">
    <property type="entry name" value="Amidohydro_2"/>
    <property type="match status" value="1"/>
</dbReference>
<dbReference type="OrthoDB" id="2135488at2759"/>
<protein>
    <recommendedName>
        <fullName evidence="2">Amidohydrolase-related domain-containing protein</fullName>
    </recommendedName>
</protein>
<evidence type="ECO:0000256" key="1">
    <source>
        <dbReference type="ARBA" id="ARBA00038310"/>
    </source>
</evidence>
<proteinExistence type="inferred from homology"/>
<evidence type="ECO:0000259" key="2">
    <source>
        <dbReference type="Pfam" id="PF04909"/>
    </source>
</evidence>